<evidence type="ECO:0000313" key="3">
    <source>
        <dbReference type="Proteomes" id="UP000177494"/>
    </source>
</evidence>
<dbReference type="AlphaFoldDB" id="A0A1F8H7X6"/>
<feature type="signal peptide" evidence="1">
    <location>
        <begin position="1"/>
        <end position="20"/>
    </location>
</feature>
<organism evidence="2 3">
    <name type="scientific">Candidatus Yanofskybacteria bacterium RIFCSPLOWO2_02_FULL_45_10</name>
    <dbReference type="NCBI Taxonomy" id="1802706"/>
    <lineage>
        <taxon>Bacteria</taxon>
        <taxon>Candidatus Yanofskyibacteriota</taxon>
    </lineage>
</organism>
<evidence type="ECO:0000313" key="2">
    <source>
        <dbReference type="EMBL" id="OGN32979.1"/>
    </source>
</evidence>
<gene>
    <name evidence="2" type="ORF">A3I32_01540</name>
</gene>
<protein>
    <submittedName>
        <fullName evidence="2">Uncharacterized protein</fullName>
    </submittedName>
</protein>
<sequence length="411" mass="45274">MRKLALLLLCLASCFVTVFAQGGGGGGGPVPTANFRITGVQMDQPRAFVVGDTTTQFANATAYDYDTGEPIPITGFVGFAPMSSDSLTVRINWFNPFTGEVNYSVLQPGTARIFFVSDQPDSRGKLPPDWRGVFITGIQPAEHDSYARSEVLVYPDEDSFVPGDSSVKINLHYYGQGKVIPSVVYMGFTDPIGQYSQTTYGIGPSMLQNGNRNFAFLSLSARNRMWGRYRYLAVVIDNTGRIIGQNKFEITFGEYSFPGRPGGSLLDYAYLSTDYRNRPFYLQLNGLFPGRFSDRDVRVLINGELVSEAGTRSFVDGYDTYNVSVNVLGLRFPPAQYDLTLFFLSTGLVIHKKAGLTIDVNPEDYMNINYGGCAGGCGSSSEKSSTIDEPAMKKEIIAKVTEMFKRLGLRR</sequence>
<dbReference type="Proteomes" id="UP000177494">
    <property type="component" value="Unassembled WGS sequence"/>
</dbReference>
<keyword evidence="1" id="KW-0732">Signal</keyword>
<comment type="caution">
    <text evidence="2">The sequence shown here is derived from an EMBL/GenBank/DDBJ whole genome shotgun (WGS) entry which is preliminary data.</text>
</comment>
<evidence type="ECO:0000256" key="1">
    <source>
        <dbReference type="SAM" id="SignalP"/>
    </source>
</evidence>
<dbReference type="EMBL" id="MGKU01000002">
    <property type="protein sequence ID" value="OGN32979.1"/>
    <property type="molecule type" value="Genomic_DNA"/>
</dbReference>
<proteinExistence type="predicted"/>
<name>A0A1F8H7X6_9BACT</name>
<feature type="chain" id="PRO_5009535765" evidence="1">
    <location>
        <begin position="21"/>
        <end position="411"/>
    </location>
</feature>
<accession>A0A1F8H7X6</accession>
<reference evidence="2 3" key="1">
    <citation type="journal article" date="2016" name="Nat. Commun.">
        <title>Thousands of microbial genomes shed light on interconnected biogeochemical processes in an aquifer system.</title>
        <authorList>
            <person name="Anantharaman K."/>
            <person name="Brown C.T."/>
            <person name="Hug L.A."/>
            <person name="Sharon I."/>
            <person name="Castelle C.J."/>
            <person name="Probst A.J."/>
            <person name="Thomas B.C."/>
            <person name="Singh A."/>
            <person name="Wilkins M.J."/>
            <person name="Karaoz U."/>
            <person name="Brodie E.L."/>
            <person name="Williams K.H."/>
            <person name="Hubbard S.S."/>
            <person name="Banfield J.F."/>
        </authorList>
    </citation>
    <scope>NUCLEOTIDE SEQUENCE [LARGE SCALE GENOMIC DNA]</scope>
</reference>